<dbReference type="Proteomes" id="UP000324517">
    <property type="component" value="Unassembled WGS sequence"/>
</dbReference>
<accession>A0A5D4TAN6</accession>
<sequence length="68" mass="7769">MIVAKGEDSSGRRLPDRPQESEAICGNQQRCTTEQIEIIESILLMKIGSFSIFHNHRNSSNTYQTHTY</sequence>
<reference evidence="2 3" key="1">
    <citation type="submission" date="2019-08" db="EMBL/GenBank/DDBJ databases">
        <title>Bacillus genomes from the desert of Cuatro Cienegas, Coahuila.</title>
        <authorList>
            <person name="Olmedo-Alvarez G."/>
        </authorList>
    </citation>
    <scope>NUCLEOTIDE SEQUENCE [LARGE SCALE GENOMIC DNA]</scope>
    <source>
        <strain evidence="2 3">CH98b_3T</strain>
    </source>
</reference>
<feature type="compositionally biased region" description="Basic and acidic residues" evidence="1">
    <location>
        <begin position="1"/>
        <end position="20"/>
    </location>
</feature>
<protein>
    <submittedName>
        <fullName evidence="2">Uncharacterized protein</fullName>
    </submittedName>
</protein>
<evidence type="ECO:0000256" key="1">
    <source>
        <dbReference type="SAM" id="MobiDB-lite"/>
    </source>
</evidence>
<gene>
    <name evidence="2" type="ORF">FZC75_09895</name>
</gene>
<dbReference type="AlphaFoldDB" id="A0A5D4TAN6"/>
<dbReference type="RefSeq" id="WP_187442404.1">
    <property type="nucleotide sequence ID" value="NZ_VTET01000004.1"/>
</dbReference>
<evidence type="ECO:0000313" key="2">
    <source>
        <dbReference type="EMBL" id="TYS72265.1"/>
    </source>
</evidence>
<feature type="region of interest" description="Disordered" evidence="1">
    <location>
        <begin position="1"/>
        <end position="26"/>
    </location>
</feature>
<name>A0A5D4TAN6_9BACI</name>
<dbReference type="EMBL" id="VTET01000004">
    <property type="protein sequence ID" value="TYS72265.1"/>
    <property type="molecule type" value="Genomic_DNA"/>
</dbReference>
<proteinExistence type="predicted"/>
<organism evidence="2 3">
    <name type="scientific">Sutcliffiella horikoshii</name>
    <dbReference type="NCBI Taxonomy" id="79883"/>
    <lineage>
        <taxon>Bacteria</taxon>
        <taxon>Bacillati</taxon>
        <taxon>Bacillota</taxon>
        <taxon>Bacilli</taxon>
        <taxon>Bacillales</taxon>
        <taxon>Bacillaceae</taxon>
        <taxon>Sutcliffiella</taxon>
    </lineage>
</organism>
<comment type="caution">
    <text evidence="2">The sequence shown here is derived from an EMBL/GenBank/DDBJ whole genome shotgun (WGS) entry which is preliminary data.</text>
</comment>
<evidence type="ECO:0000313" key="3">
    <source>
        <dbReference type="Proteomes" id="UP000324517"/>
    </source>
</evidence>